<evidence type="ECO:0000313" key="2">
    <source>
        <dbReference type="Proteomes" id="UP000218209"/>
    </source>
</evidence>
<organism evidence="1 2">
    <name type="scientific">Porphyra umbilicalis</name>
    <name type="common">Purple laver</name>
    <name type="synonym">Red alga</name>
    <dbReference type="NCBI Taxonomy" id="2786"/>
    <lineage>
        <taxon>Eukaryota</taxon>
        <taxon>Rhodophyta</taxon>
        <taxon>Bangiophyceae</taxon>
        <taxon>Bangiales</taxon>
        <taxon>Bangiaceae</taxon>
        <taxon>Porphyra</taxon>
    </lineage>
</organism>
<dbReference type="AlphaFoldDB" id="A0A1X6P7D8"/>
<dbReference type="EMBL" id="KV918859">
    <property type="protein sequence ID" value="OSX76665.1"/>
    <property type="molecule type" value="Genomic_DNA"/>
</dbReference>
<keyword evidence="2" id="KW-1185">Reference proteome</keyword>
<evidence type="ECO:0000313" key="1">
    <source>
        <dbReference type="EMBL" id="OSX76665.1"/>
    </source>
</evidence>
<sequence>MSTYRRIDGRRAPAPAGFRAGMPHWRPLGPPALVFFRGSGDYYPNASAELVAWDVASGAATVLSPPTGESDTRQGATGGVGQTLFAALPGAYSRHWQTTYPSRNGSRYAYWSVRQSVRGVALLDVSSSPPTAVGTLTSWPAAWGPVTGARVTPSGSAVLVSFAVAGVYVYDAAMTACRRVMATRLLTDDVADVMVAAGSGHDTLVAVVDDAGVEDSGWVVAVDLVTFVRAPLFRVPRDGGPDGGPRVAVSGQAYDRPGWVVLSGDTCAAGAAGDWICGKVVALEVSTRRVVPLATTHSCVDGGVRSRNSGAPATPNRDASRVYYTSGSEVCRGTMELYELQTVGRLEGGGAGAPPLRPPPLPVAVAPAATEAGGASASLPNTGLNVGIAI</sequence>
<gene>
    <name evidence="1" type="ORF">BU14_0180s0012</name>
</gene>
<proteinExistence type="predicted"/>
<reference evidence="1 2" key="1">
    <citation type="submission" date="2017-03" db="EMBL/GenBank/DDBJ databases">
        <title>WGS assembly of Porphyra umbilicalis.</title>
        <authorList>
            <person name="Brawley S.H."/>
            <person name="Blouin N.A."/>
            <person name="Ficko-Blean E."/>
            <person name="Wheeler G.L."/>
            <person name="Lohr M."/>
            <person name="Goodson H.V."/>
            <person name="Jenkins J.W."/>
            <person name="Blaby-Haas C.E."/>
            <person name="Helliwell K.E."/>
            <person name="Chan C."/>
            <person name="Marriage T."/>
            <person name="Bhattacharya D."/>
            <person name="Klein A.S."/>
            <person name="Badis Y."/>
            <person name="Brodie J."/>
            <person name="Cao Y."/>
            <person name="Collen J."/>
            <person name="Dittami S.M."/>
            <person name="Gachon C.M."/>
            <person name="Green B.R."/>
            <person name="Karpowicz S."/>
            <person name="Kim J.W."/>
            <person name="Kudahl U."/>
            <person name="Lin S."/>
            <person name="Michel G."/>
            <person name="Mittag M."/>
            <person name="Olson B.J."/>
            <person name="Pangilinan J."/>
            <person name="Peng Y."/>
            <person name="Qiu H."/>
            <person name="Shu S."/>
            <person name="Singer J.T."/>
            <person name="Smith A.G."/>
            <person name="Sprecher B.N."/>
            <person name="Wagner V."/>
            <person name="Wang W."/>
            <person name="Wang Z.-Y."/>
            <person name="Yan J."/>
            <person name="Yarish C."/>
            <person name="Zoeuner-Riek S."/>
            <person name="Zhuang Y."/>
            <person name="Zou Y."/>
            <person name="Lindquist E.A."/>
            <person name="Grimwood J."/>
            <person name="Barry K."/>
            <person name="Rokhsar D.S."/>
            <person name="Schmutz J."/>
            <person name="Stiller J.W."/>
            <person name="Grossman A.R."/>
            <person name="Prochnik S.E."/>
        </authorList>
    </citation>
    <scope>NUCLEOTIDE SEQUENCE [LARGE SCALE GENOMIC DNA]</scope>
    <source>
        <strain evidence="1">4086291</strain>
    </source>
</reference>
<dbReference type="Proteomes" id="UP000218209">
    <property type="component" value="Unassembled WGS sequence"/>
</dbReference>
<name>A0A1X6P7D8_PORUM</name>
<accession>A0A1X6P7D8</accession>
<protein>
    <submittedName>
        <fullName evidence="1">Uncharacterized protein</fullName>
    </submittedName>
</protein>